<dbReference type="InterPro" id="IPR000990">
    <property type="entry name" value="Innexin"/>
</dbReference>
<evidence type="ECO:0000256" key="8">
    <source>
        <dbReference type="ARBA" id="ARBA00022989"/>
    </source>
</evidence>
<dbReference type="GO" id="GO:0034220">
    <property type="term" value="P:monoatomic ion transmembrane transport"/>
    <property type="evidence" value="ECO:0007669"/>
    <property type="project" value="UniProtKB-KW"/>
</dbReference>
<dbReference type="PANTHER" id="PTHR11893:SF41">
    <property type="entry name" value="INNEXIN INX2"/>
    <property type="match status" value="1"/>
</dbReference>
<keyword evidence="10 12" id="KW-0472">Membrane</keyword>
<keyword evidence="3 12" id="KW-0813">Transport</keyword>
<organism evidence="13 14">
    <name type="scientific">Oedothorax gibbosus</name>
    <dbReference type="NCBI Taxonomy" id="931172"/>
    <lineage>
        <taxon>Eukaryota</taxon>
        <taxon>Metazoa</taxon>
        <taxon>Ecdysozoa</taxon>
        <taxon>Arthropoda</taxon>
        <taxon>Chelicerata</taxon>
        <taxon>Arachnida</taxon>
        <taxon>Araneae</taxon>
        <taxon>Araneomorphae</taxon>
        <taxon>Entelegynae</taxon>
        <taxon>Araneoidea</taxon>
        <taxon>Linyphiidae</taxon>
        <taxon>Erigoninae</taxon>
        <taxon>Oedothorax</taxon>
    </lineage>
</organism>
<accession>A0AAV6UKD9</accession>
<name>A0AAV6UKD9_9ARAC</name>
<dbReference type="GO" id="GO:0005886">
    <property type="term" value="C:plasma membrane"/>
    <property type="evidence" value="ECO:0007669"/>
    <property type="project" value="UniProtKB-SubCell"/>
</dbReference>
<reference evidence="13 14" key="1">
    <citation type="journal article" date="2022" name="Nat. Ecol. Evol.">
        <title>A masculinizing supergene underlies an exaggerated male reproductive morph in a spider.</title>
        <authorList>
            <person name="Hendrickx F."/>
            <person name="De Corte Z."/>
            <person name="Sonet G."/>
            <person name="Van Belleghem S.M."/>
            <person name="Kostlbacher S."/>
            <person name="Vangestel C."/>
        </authorList>
    </citation>
    <scope>NUCLEOTIDE SEQUENCE [LARGE SCALE GENOMIC DNA]</scope>
    <source>
        <strain evidence="13">W744_W776</strain>
    </source>
</reference>
<evidence type="ECO:0000256" key="1">
    <source>
        <dbReference type="ARBA" id="ARBA00004610"/>
    </source>
</evidence>
<dbReference type="AlphaFoldDB" id="A0AAV6UKD9"/>
<dbReference type="GO" id="GO:0005921">
    <property type="term" value="C:gap junction"/>
    <property type="evidence" value="ECO:0007669"/>
    <property type="project" value="UniProtKB-SubCell"/>
</dbReference>
<comment type="caution">
    <text evidence="13">The sequence shown here is derived from an EMBL/GenBank/DDBJ whole genome shotgun (WGS) entry which is preliminary data.</text>
</comment>
<keyword evidence="11 12" id="KW-0407">Ion channel</keyword>
<evidence type="ECO:0000256" key="5">
    <source>
        <dbReference type="ARBA" id="ARBA00022692"/>
    </source>
</evidence>
<evidence type="ECO:0000256" key="2">
    <source>
        <dbReference type="ARBA" id="ARBA00004651"/>
    </source>
</evidence>
<comment type="function">
    <text evidence="12">Structural component of the gap junctions.</text>
</comment>
<evidence type="ECO:0000256" key="6">
    <source>
        <dbReference type="ARBA" id="ARBA00022868"/>
    </source>
</evidence>
<evidence type="ECO:0000256" key="11">
    <source>
        <dbReference type="ARBA" id="ARBA00023303"/>
    </source>
</evidence>
<dbReference type="Proteomes" id="UP000827092">
    <property type="component" value="Unassembled WGS sequence"/>
</dbReference>
<evidence type="ECO:0000313" key="14">
    <source>
        <dbReference type="Proteomes" id="UP000827092"/>
    </source>
</evidence>
<evidence type="ECO:0000256" key="10">
    <source>
        <dbReference type="ARBA" id="ARBA00023136"/>
    </source>
</evidence>
<keyword evidence="9 12" id="KW-0406">Ion transport</keyword>
<keyword evidence="6" id="KW-0303">Gap junction</keyword>
<feature type="transmembrane region" description="Helical" evidence="12">
    <location>
        <begin position="250"/>
        <end position="271"/>
    </location>
</feature>
<evidence type="ECO:0000256" key="7">
    <source>
        <dbReference type="ARBA" id="ARBA00022949"/>
    </source>
</evidence>
<dbReference type="GO" id="GO:0007602">
    <property type="term" value="P:phototransduction"/>
    <property type="evidence" value="ECO:0007669"/>
    <property type="project" value="TreeGrafter"/>
</dbReference>
<dbReference type="Pfam" id="PF00876">
    <property type="entry name" value="Innexin"/>
    <property type="match status" value="1"/>
</dbReference>
<keyword evidence="14" id="KW-1185">Reference proteome</keyword>
<evidence type="ECO:0000256" key="9">
    <source>
        <dbReference type="ARBA" id="ARBA00023065"/>
    </source>
</evidence>
<evidence type="ECO:0000256" key="4">
    <source>
        <dbReference type="ARBA" id="ARBA00022475"/>
    </source>
</evidence>
<keyword evidence="5 12" id="KW-0812">Transmembrane</keyword>
<comment type="similarity">
    <text evidence="12">Belongs to the pannexin family.</text>
</comment>
<comment type="subcellular location">
    <subcellularLocation>
        <location evidence="1">Cell junction</location>
        <location evidence="1">Gap junction</location>
    </subcellularLocation>
    <subcellularLocation>
        <location evidence="2 12">Cell membrane</location>
        <topology evidence="2 12">Multi-pass membrane protein</topology>
    </subcellularLocation>
</comment>
<feature type="transmembrane region" description="Helical" evidence="12">
    <location>
        <begin position="107"/>
        <end position="126"/>
    </location>
</feature>
<evidence type="ECO:0000256" key="12">
    <source>
        <dbReference type="RuleBase" id="RU010713"/>
    </source>
</evidence>
<dbReference type="PROSITE" id="PS51013">
    <property type="entry name" value="PANNEXIN"/>
    <property type="match status" value="1"/>
</dbReference>
<evidence type="ECO:0000256" key="3">
    <source>
        <dbReference type="ARBA" id="ARBA00022448"/>
    </source>
</evidence>
<protein>
    <recommendedName>
        <fullName evidence="12">Innexin</fullName>
    </recommendedName>
</protein>
<evidence type="ECO:0000313" key="13">
    <source>
        <dbReference type="EMBL" id="KAG8184153.1"/>
    </source>
</evidence>
<keyword evidence="7" id="KW-0965">Cell junction</keyword>
<proteinExistence type="inferred from homology"/>
<sequence>MGCFKTCKKRNTVIDYIVFRLHYKVTGPLLVILCAVLASLHYTRSPIDCIPVDNVPHDYLNSYCYSQYGKENTDLSLVEAGLIDERMDFPEDTKPGKPRTWTNDPRIVLFLLSLQFVFCLLPRFFWSKMESGRMSELVELLENPEQLMDAIFANKNKNRIYFMWYSFAEASNAVFDFLYIFIMGSFFGRQYYDYGLQVVLWAVFGGTGSTPRIFPDETACTYRDQINLSGSIEYHVAICLLPMNSIYEKVFFVLWFWFALLCLLSCLAAFYRAATCVGLRTTKFSTHLVERGKLGTVLKQCTPGDRLLIHLLSQNISSVRFRDFISNAFDYLDKSDDSASC</sequence>
<dbReference type="PANTHER" id="PTHR11893">
    <property type="entry name" value="INNEXIN"/>
    <property type="match status" value="1"/>
</dbReference>
<feature type="transmembrane region" description="Helical" evidence="12">
    <location>
        <begin position="21"/>
        <end position="42"/>
    </location>
</feature>
<keyword evidence="8 12" id="KW-1133">Transmembrane helix</keyword>
<feature type="transmembrane region" description="Helical" evidence="12">
    <location>
        <begin position="162"/>
        <end position="187"/>
    </location>
</feature>
<gene>
    <name evidence="12" type="primary">inx</name>
    <name evidence="13" type="ORF">JTE90_010195</name>
</gene>
<keyword evidence="4" id="KW-1003">Cell membrane</keyword>
<dbReference type="GO" id="GO:0005243">
    <property type="term" value="F:gap junction channel activity"/>
    <property type="evidence" value="ECO:0007669"/>
    <property type="project" value="TreeGrafter"/>
</dbReference>
<dbReference type="PRINTS" id="PR01262">
    <property type="entry name" value="INNEXIN"/>
</dbReference>
<dbReference type="EMBL" id="JAFNEN010000385">
    <property type="protein sequence ID" value="KAG8184153.1"/>
    <property type="molecule type" value="Genomic_DNA"/>
</dbReference>